<feature type="binding site" evidence="9">
    <location>
        <position position="208"/>
    </location>
    <ligand>
        <name>ATP</name>
        <dbReference type="ChEBI" id="CHEBI:30616"/>
    </ligand>
</feature>
<keyword evidence="5 9" id="KW-0547">Nucleotide-binding</keyword>
<dbReference type="PROSITE" id="PS50011">
    <property type="entry name" value="PROTEIN_KINASE_DOM"/>
    <property type="match status" value="1"/>
</dbReference>
<keyword evidence="8" id="KW-0539">Nucleus</keyword>
<evidence type="ECO:0000256" key="6">
    <source>
        <dbReference type="ARBA" id="ARBA00022777"/>
    </source>
</evidence>
<dbReference type="GO" id="GO:0004693">
    <property type="term" value="F:cyclin-dependent protein serine/threonine kinase activity"/>
    <property type="evidence" value="ECO:0007669"/>
    <property type="project" value="TreeGrafter"/>
</dbReference>
<evidence type="ECO:0000256" key="5">
    <source>
        <dbReference type="ARBA" id="ARBA00022741"/>
    </source>
</evidence>
<evidence type="ECO:0000259" key="11">
    <source>
        <dbReference type="PROSITE" id="PS50011"/>
    </source>
</evidence>
<feature type="compositionally biased region" description="Basic and acidic residues" evidence="10">
    <location>
        <begin position="521"/>
        <end position="533"/>
    </location>
</feature>
<feature type="compositionally biased region" description="Low complexity" evidence="10">
    <location>
        <begin position="126"/>
        <end position="144"/>
    </location>
</feature>
<comment type="subcellular location">
    <subcellularLocation>
        <location evidence="1">Nucleus</location>
    </subcellularLocation>
</comment>
<organism evidence="12 13">
    <name type="scientific">Powellomyces hirtus</name>
    <dbReference type="NCBI Taxonomy" id="109895"/>
    <lineage>
        <taxon>Eukaryota</taxon>
        <taxon>Fungi</taxon>
        <taxon>Fungi incertae sedis</taxon>
        <taxon>Chytridiomycota</taxon>
        <taxon>Chytridiomycota incertae sedis</taxon>
        <taxon>Chytridiomycetes</taxon>
        <taxon>Spizellomycetales</taxon>
        <taxon>Powellomycetaceae</taxon>
        <taxon>Powellomyces</taxon>
    </lineage>
</organism>
<evidence type="ECO:0000256" key="9">
    <source>
        <dbReference type="PROSITE-ProRule" id="PRU10141"/>
    </source>
</evidence>
<evidence type="ECO:0000256" key="7">
    <source>
        <dbReference type="ARBA" id="ARBA00022840"/>
    </source>
</evidence>
<gene>
    <name evidence="12" type="ORF">PhCBS80983_g05600</name>
</gene>
<feature type="domain" description="Protein kinase" evidence="11">
    <location>
        <begin position="179"/>
        <end position="472"/>
    </location>
</feature>
<comment type="caution">
    <text evidence="12">The sequence shown here is derived from an EMBL/GenBank/DDBJ whole genome shotgun (WGS) entry which is preliminary data.</text>
</comment>
<feature type="compositionally biased region" description="Basic and acidic residues" evidence="10">
    <location>
        <begin position="51"/>
        <end position="61"/>
    </location>
</feature>
<keyword evidence="6" id="KW-0418">Kinase</keyword>
<dbReference type="FunFam" id="1.10.510.10:FF:000624">
    <property type="entry name" value="Mitogen-activated protein kinase"/>
    <property type="match status" value="1"/>
</dbReference>
<keyword evidence="7 9" id="KW-0067">ATP-binding</keyword>
<dbReference type="InterPro" id="IPR050108">
    <property type="entry name" value="CDK"/>
</dbReference>
<dbReference type="Gene3D" id="1.10.510.10">
    <property type="entry name" value="Transferase(Phosphotransferase) domain 1"/>
    <property type="match status" value="1"/>
</dbReference>
<dbReference type="PANTHER" id="PTHR24056">
    <property type="entry name" value="CELL DIVISION PROTEIN KINASE"/>
    <property type="match status" value="1"/>
</dbReference>
<dbReference type="PROSITE" id="PS00108">
    <property type="entry name" value="PROTEIN_KINASE_ST"/>
    <property type="match status" value="1"/>
</dbReference>
<dbReference type="InterPro" id="IPR017441">
    <property type="entry name" value="Protein_kinase_ATP_BS"/>
</dbReference>
<dbReference type="AlphaFoldDB" id="A0A507DV78"/>
<evidence type="ECO:0000256" key="1">
    <source>
        <dbReference type="ARBA" id="ARBA00004123"/>
    </source>
</evidence>
<keyword evidence="3" id="KW-0723">Serine/threonine-protein kinase</keyword>
<name>A0A507DV78_9FUNG</name>
<proteinExistence type="inferred from homology"/>
<accession>A0A507DV78</accession>
<feature type="region of interest" description="Disordered" evidence="10">
    <location>
        <begin position="125"/>
        <end position="160"/>
    </location>
</feature>
<keyword evidence="4" id="KW-0808">Transferase</keyword>
<feature type="region of interest" description="Disordered" evidence="10">
    <location>
        <begin position="517"/>
        <end position="692"/>
    </location>
</feature>
<dbReference type="PANTHER" id="PTHR24056:SF233">
    <property type="entry name" value="CYCLIN-DEPENDENT KINASE 9"/>
    <property type="match status" value="1"/>
</dbReference>
<dbReference type="PROSITE" id="PS00107">
    <property type="entry name" value="PROTEIN_KINASE_ATP"/>
    <property type="match status" value="1"/>
</dbReference>
<dbReference type="Proteomes" id="UP000318582">
    <property type="component" value="Unassembled WGS sequence"/>
</dbReference>
<feature type="compositionally biased region" description="Basic and acidic residues" evidence="10">
    <location>
        <begin position="647"/>
        <end position="660"/>
    </location>
</feature>
<dbReference type="GO" id="GO:0005524">
    <property type="term" value="F:ATP binding"/>
    <property type="evidence" value="ECO:0007669"/>
    <property type="project" value="UniProtKB-UniRule"/>
</dbReference>
<evidence type="ECO:0000313" key="13">
    <source>
        <dbReference type="Proteomes" id="UP000318582"/>
    </source>
</evidence>
<dbReference type="InterPro" id="IPR008271">
    <property type="entry name" value="Ser/Thr_kinase_AS"/>
</dbReference>
<sequence length="692" mass="78586">MSNTSESKTAPDKDQIGLTTAKDGQIEDPVARQSLDDSPEVGEITTSVGKNEVDKGEDHAMDQGVNKSIETKLPTTMGDTEKAVAEEGKPPEVYTTMQELNTNMEEEEREEGEWQEPKVVDISEVSTPFQSYSRSSRSQSPTTPEMIFDSPPYNARPDDEPSLDDTFAKYTGTYDIDEFENNERIGQGTFGEVTIATHNATGKKVALKRIIVHKEKEGLPITSIREILILKAMKHPNVIPFDGMAFGKANDEDEYEPATLYMVFPYMHHDLFGLLKNPLVTLQPNQIKSFAKQLLEGLAYLHKNELLHRDLKSANILIDNAGNVKIGDFGLARRHVPEESPSSLTPTVVTLWYRPPEILLEEQKYNSAVDMWGFGCIFAEMWERTPIFQASTEPQALDKIFGVCGTPKGDDWPEYASIMARQKLVPKQEPRRIREIFRDRLDYYTITFIDSLLLLNPARRPSAEDALRHDYFNVEPTPAEPGTIDFLGWPESHEMGIQDKIHEQTQKAKEMAKKMPGASREAFEIHPPRHSDIVIEDGVPRKRRALPATDRRGTKRRREGDGDRDRGHRPHTQPGRHLRGESEHANRADVWVGKPRDDRHYGARHRDGNRDGNRDRDRDRGRDRDWHRDKGRDGEPDSSRQRSGSRLTDDAAHNRDEARPSGKGAPYEANDKDSSRARHALPPVPRQRIVYD</sequence>
<comment type="similarity">
    <text evidence="2">Belongs to the protein kinase superfamily. CMGC Ser/Thr protein kinase family. CDC2/CDKX subfamily.</text>
</comment>
<feature type="region of interest" description="Disordered" evidence="10">
    <location>
        <begin position="1"/>
        <end position="95"/>
    </location>
</feature>
<dbReference type="Pfam" id="PF00069">
    <property type="entry name" value="Pkinase"/>
    <property type="match status" value="1"/>
</dbReference>
<dbReference type="Gene3D" id="3.30.200.20">
    <property type="entry name" value="Phosphorylase Kinase, domain 1"/>
    <property type="match status" value="1"/>
</dbReference>
<evidence type="ECO:0000313" key="12">
    <source>
        <dbReference type="EMBL" id="TPX55105.1"/>
    </source>
</evidence>
<feature type="compositionally biased region" description="Polar residues" evidence="10">
    <location>
        <begin position="65"/>
        <end position="78"/>
    </location>
</feature>
<feature type="compositionally biased region" description="Basic and acidic residues" evidence="10">
    <location>
        <begin position="79"/>
        <end position="90"/>
    </location>
</feature>
<evidence type="ECO:0000256" key="10">
    <source>
        <dbReference type="SAM" id="MobiDB-lite"/>
    </source>
</evidence>
<protein>
    <recommendedName>
        <fullName evidence="11">Protein kinase domain-containing protein</fullName>
    </recommendedName>
</protein>
<dbReference type="SUPFAM" id="SSF56112">
    <property type="entry name" value="Protein kinase-like (PK-like)"/>
    <property type="match status" value="1"/>
</dbReference>
<feature type="compositionally biased region" description="Basic residues" evidence="10">
    <location>
        <begin position="567"/>
        <end position="577"/>
    </location>
</feature>
<evidence type="ECO:0000256" key="3">
    <source>
        <dbReference type="ARBA" id="ARBA00022527"/>
    </source>
</evidence>
<dbReference type="GO" id="GO:0005634">
    <property type="term" value="C:nucleus"/>
    <property type="evidence" value="ECO:0007669"/>
    <property type="project" value="UniProtKB-SubCell"/>
</dbReference>
<dbReference type="STRING" id="109895.A0A507DV78"/>
<dbReference type="EMBL" id="QEAQ01000128">
    <property type="protein sequence ID" value="TPX55105.1"/>
    <property type="molecule type" value="Genomic_DNA"/>
</dbReference>
<feature type="compositionally biased region" description="Basic and acidic residues" evidence="10">
    <location>
        <begin position="594"/>
        <end position="640"/>
    </location>
</feature>
<reference evidence="12 13" key="1">
    <citation type="journal article" date="2019" name="Sci. Rep.">
        <title>Comparative genomics of chytrid fungi reveal insights into the obligate biotrophic and pathogenic lifestyle of Synchytrium endobioticum.</title>
        <authorList>
            <person name="van de Vossenberg B.T.L.H."/>
            <person name="Warris S."/>
            <person name="Nguyen H.D.T."/>
            <person name="van Gent-Pelzer M.P.E."/>
            <person name="Joly D.L."/>
            <person name="van de Geest H.C."/>
            <person name="Bonants P.J.M."/>
            <person name="Smith D.S."/>
            <person name="Levesque C.A."/>
            <person name="van der Lee T.A.J."/>
        </authorList>
    </citation>
    <scope>NUCLEOTIDE SEQUENCE [LARGE SCALE GENOMIC DNA]</scope>
    <source>
        <strain evidence="12 13">CBS 809.83</strain>
    </source>
</reference>
<evidence type="ECO:0000256" key="4">
    <source>
        <dbReference type="ARBA" id="ARBA00022679"/>
    </source>
</evidence>
<evidence type="ECO:0000256" key="8">
    <source>
        <dbReference type="ARBA" id="ARBA00023242"/>
    </source>
</evidence>
<dbReference type="InterPro" id="IPR000719">
    <property type="entry name" value="Prot_kinase_dom"/>
</dbReference>
<keyword evidence="13" id="KW-1185">Reference proteome</keyword>
<feature type="compositionally biased region" description="Basic and acidic residues" evidence="10">
    <location>
        <begin position="578"/>
        <end position="587"/>
    </location>
</feature>
<evidence type="ECO:0000256" key="2">
    <source>
        <dbReference type="ARBA" id="ARBA00006485"/>
    </source>
</evidence>
<dbReference type="InterPro" id="IPR011009">
    <property type="entry name" value="Kinase-like_dom_sf"/>
</dbReference>
<dbReference type="SMART" id="SM00220">
    <property type="entry name" value="S_TKc"/>
    <property type="match status" value="1"/>
</dbReference>